<dbReference type="Gene3D" id="2.130.10.10">
    <property type="entry name" value="YVTN repeat-like/Quinoprotein amine dehydrogenase"/>
    <property type="match status" value="1"/>
</dbReference>
<protein>
    <submittedName>
        <fullName evidence="1">Uncharacterized protein</fullName>
    </submittedName>
</protein>
<gene>
    <name evidence="1" type="ORF">DSLASN_09920</name>
</gene>
<keyword evidence="2" id="KW-1185">Reference proteome</keyword>
<dbReference type="RefSeq" id="WP_236891616.1">
    <property type="nucleotide sequence ID" value="NZ_AP024488.1"/>
</dbReference>
<reference evidence="1 2" key="1">
    <citation type="submission" date="2021-02" db="EMBL/GenBank/DDBJ databases">
        <title>Complete genome of Desulfoluna sp. strain ASN36.</title>
        <authorList>
            <person name="Takahashi A."/>
            <person name="Kojima H."/>
            <person name="Fukui M."/>
        </authorList>
    </citation>
    <scope>NUCLEOTIDE SEQUENCE [LARGE SCALE GENOMIC DNA]</scope>
    <source>
        <strain evidence="1 2">ASN36</strain>
    </source>
</reference>
<evidence type="ECO:0000313" key="2">
    <source>
        <dbReference type="Proteomes" id="UP001320148"/>
    </source>
</evidence>
<dbReference type="Proteomes" id="UP001320148">
    <property type="component" value="Chromosome"/>
</dbReference>
<dbReference type="SUPFAM" id="SSF63829">
    <property type="entry name" value="Calcium-dependent phosphotriesterase"/>
    <property type="match status" value="1"/>
</dbReference>
<dbReference type="InterPro" id="IPR015943">
    <property type="entry name" value="WD40/YVTN_repeat-like_dom_sf"/>
</dbReference>
<proteinExistence type="predicted"/>
<organism evidence="1 2">
    <name type="scientific">Desulfoluna limicola</name>
    <dbReference type="NCBI Taxonomy" id="2810562"/>
    <lineage>
        <taxon>Bacteria</taxon>
        <taxon>Pseudomonadati</taxon>
        <taxon>Thermodesulfobacteriota</taxon>
        <taxon>Desulfobacteria</taxon>
        <taxon>Desulfobacterales</taxon>
        <taxon>Desulfolunaceae</taxon>
        <taxon>Desulfoluna</taxon>
    </lineage>
</organism>
<dbReference type="EMBL" id="AP024488">
    <property type="protein sequence ID" value="BCS95360.1"/>
    <property type="molecule type" value="Genomic_DNA"/>
</dbReference>
<evidence type="ECO:0000313" key="1">
    <source>
        <dbReference type="EMBL" id="BCS95360.1"/>
    </source>
</evidence>
<name>A0ABM7PCQ2_9BACT</name>
<sequence length="438" mass="47033">MFPQQTCPWGGAQGKTVLINTNDPAKVEPVVIDTPGCALVSVRSMDEKKVYIAQSQTGNDVITVVDADTKTVLTLAIESHNLQIRHIWDMALSGDGSKLIVGTRNSAFTSCRVEIYDTSSLAHLASFTLKRSLVDYYRIGQKLAVNPVKDELYAMIIGDVVQAVRIRALNFEGDFLGEDLTMNSDYWDYNYGFCVSANGRLLIGVSDNIYPFEITDQGLVALPAIVGDAGYYGKVKVLFSEDFDAVYITSSGAYLAGTTNLGGACSVLNVGKILAGDPDPFIHSTVDFIYDDFIKWVAGNLNSTVGDLLDPIQLYGIADACMVGNTCYVVIASVAGLGVDMVGVTDGKYILSAFQTMPFGGQVWLGGKVLDKYPGSLTVNGANDTLVVTYPWNQDIDILKKKGAWLTPSSTPVDLGAIEALKGDTFAKSAAIGAVERK</sequence>
<accession>A0ABM7PCQ2</accession>